<proteinExistence type="predicted"/>
<keyword evidence="3" id="KW-1185">Reference proteome</keyword>
<evidence type="ECO:0000313" key="2">
    <source>
        <dbReference type="EMBL" id="KAJ7743881.1"/>
    </source>
</evidence>
<feature type="compositionally biased region" description="Polar residues" evidence="1">
    <location>
        <begin position="102"/>
        <end position="113"/>
    </location>
</feature>
<gene>
    <name evidence="2" type="ORF">B0H16DRAFT_1322440</name>
</gene>
<reference evidence="2" key="1">
    <citation type="submission" date="2023-03" db="EMBL/GenBank/DDBJ databases">
        <title>Massive genome expansion in bonnet fungi (Mycena s.s.) driven by repeated elements and novel gene families across ecological guilds.</title>
        <authorList>
            <consortium name="Lawrence Berkeley National Laboratory"/>
            <person name="Harder C.B."/>
            <person name="Miyauchi S."/>
            <person name="Viragh M."/>
            <person name="Kuo A."/>
            <person name="Thoen E."/>
            <person name="Andreopoulos B."/>
            <person name="Lu D."/>
            <person name="Skrede I."/>
            <person name="Drula E."/>
            <person name="Henrissat B."/>
            <person name="Morin E."/>
            <person name="Kohler A."/>
            <person name="Barry K."/>
            <person name="LaButti K."/>
            <person name="Morin E."/>
            <person name="Salamov A."/>
            <person name="Lipzen A."/>
            <person name="Mereny Z."/>
            <person name="Hegedus B."/>
            <person name="Baldrian P."/>
            <person name="Stursova M."/>
            <person name="Weitz H."/>
            <person name="Taylor A."/>
            <person name="Grigoriev I.V."/>
            <person name="Nagy L.G."/>
            <person name="Martin F."/>
            <person name="Kauserud H."/>
        </authorList>
    </citation>
    <scope>NUCLEOTIDE SEQUENCE</scope>
    <source>
        <strain evidence="2">CBHHK182m</strain>
    </source>
</reference>
<dbReference type="Proteomes" id="UP001215598">
    <property type="component" value="Unassembled WGS sequence"/>
</dbReference>
<name>A0AAD7IIM8_9AGAR</name>
<accession>A0AAD7IIM8</accession>
<comment type="caution">
    <text evidence="2">The sequence shown here is derived from an EMBL/GenBank/DDBJ whole genome shotgun (WGS) entry which is preliminary data.</text>
</comment>
<evidence type="ECO:0000256" key="1">
    <source>
        <dbReference type="SAM" id="MobiDB-lite"/>
    </source>
</evidence>
<feature type="non-terminal residue" evidence="2">
    <location>
        <position position="139"/>
    </location>
</feature>
<dbReference type="AlphaFoldDB" id="A0AAD7IIM8"/>
<organism evidence="2 3">
    <name type="scientific">Mycena metata</name>
    <dbReference type="NCBI Taxonomy" id="1033252"/>
    <lineage>
        <taxon>Eukaryota</taxon>
        <taxon>Fungi</taxon>
        <taxon>Dikarya</taxon>
        <taxon>Basidiomycota</taxon>
        <taxon>Agaricomycotina</taxon>
        <taxon>Agaricomycetes</taxon>
        <taxon>Agaricomycetidae</taxon>
        <taxon>Agaricales</taxon>
        <taxon>Marasmiineae</taxon>
        <taxon>Mycenaceae</taxon>
        <taxon>Mycena</taxon>
    </lineage>
</organism>
<dbReference type="EMBL" id="JARKIB010000089">
    <property type="protein sequence ID" value="KAJ7743881.1"/>
    <property type="molecule type" value="Genomic_DNA"/>
</dbReference>
<sequence>PENTQVVGVFGQDKTVPELSKTIPYNLFKVDIYQLGNVFNALIEKYPAMAPYFGPLATSMTQQSSDERPTCTASQALAHFEIICSHLSSTDLRSRLKPHFPTTVNGFPSYSGESDSDYELLTDSGASNDREASDSNAEE</sequence>
<feature type="region of interest" description="Disordered" evidence="1">
    <location>
        <begin position="101"/>
        <end position="139"/>
    </location>
</feature>
<protein>
    <submittedName>
        <fullName evidence="2">Uncharacterized protein</fullName>
    </submittedName>
</protein>
<evidence type="ECO:0000313" key="3">
    <source>
        <dbReference type="Proteomes" id="UP001215598"/>
    </source>
</evidence>